<feature type="region of interest" description="Disordered" evidence="1">
    <location>
        <begin position="708"/>
        <end position="731"/>
    </location>
</feature>
<protein>
    <submittedName>
        <fullName evidence="2">Uncharacterized protein</fullName>
    </submittedName>
</protein>
<proteinExistence type="predicted"/>
<feature type="compositionally biased region" description="Low complexity" evidence="1">
    <location>
        <begin position="325"/>
        <end position="336"/>
    </location>
</feature>
<feature type="compositionally biased region" description="Polar residues" evidence="1">
    <location>
        <begin position="964"/>
        <end position="981"/>
    </location>
</feature>
<reference evidence="2 3" key="1">
    <citation type="journal article" date="2016" name="Front. Microbiol.">
        <title>Genome and transcriptome sequences reveal the specific parasitism of the nematophagous Purpureocillium lilacinum 36-1.</title>
        <authorList>
            <person name="Xie J."/>
            <person name="Li S."/>
            <person name="Mo C."/>
            <person name="Xiao X."/>
            <person name="Peng D."/>
            <person name="Wang G."/>
            <person name="Xiao Y."/>
        </authorList>
    </citation>
    <scope>NUCLEOTIDE SEQUENCE [LARGE SCALE GENOMIC DNA]</scope>
    <source>
        <strain evidence="2 3">36-1</strain>
    </source>
</reference>
<dbReference type="Proteomes" id="UP000245956">
    <property type="component" value="Unassembled WGS sequence"/>
</dbReference>
<sequence>MLRRNSSRSKQRRPLVRSKSANSIFTSLSAIEPSDAERDALVAAKISFHRAQARQGKSSFDMPSASKDIASCVLNRSNAIACGTDFASNSTAKPRPQSSASGCTVQKQQSIRFAGPNARPRKPLAVRANEASLPHQTARNEAKSSKSHQAFTLALADHARSSGASRTTGGSTTDEGIAVWSPQRGLEAGLYSNGRLRKSRSMVTALQTTSHFDTSDDPDDRLDTWLSASHNDTEDKENAHGRHFRIHSLRAPKSMSFLRSTGHSWSSSQVEHGVSNSVIPIHTPWRNVTRTRLRRHPSLFFRSKHRRCETSIGMPRSLRNSSDNSAGRSSAFSGSSTNVMKHSGLRFTARKVSRSLRTKFKGLFGKPRSADDAIGSGLQSPQQLASDTESCNIIVSAGEPEEASMSMVPSHVPSLHAVPSNQQLRSRQGSLESVYLEQQATSDDKSRVTSWTNSTNTAASAASHAECERQRLSVIKENGMHVPSSARQCARPAALTPGHQEGVGTNEQVYSALLQRLSEKWQKDGVGTGEAVETCGFVPPRSSSVEHGDSWSPPTIRHIRPDDDVFQDTPKAAGNPTGTSSAGFEKTNLTRMASYKAYPDPTAGDGLGLTPERAMQSCVEPPKSLAHSSVFSGSPTGHLFRTNTPYRRALRETMKDQQESGYTHALDTRYLSTLSALSLPSRRPSTVGSEQDLKNMYAESFYSCTTDEVDTGTSEEAVATSPPTSHSHGDAPMLTNQAVCKHALFHSRDISATSSMEWKTWLSANVSKLETPSTTMNIDAKYDTSASLPLIGHVREHAEIESPGDVPKHDGVTPAGKGDLTPLRQSDDWYKTRVSKEIRHRQSRETDENSPPGPHGRAVKGIGDSPPPVPSRSRLRTVPSLPSFGGNTASNERTTTMLPRMRSLNAMAHTTSPREEQLLRRRARARLGAGTVSPAKSSPGLTAAFKRQFGTASDDCQRHGLDNDTAQTFESPRQCLSSNGSGKDKTDWEAQKLGSKRMVDLFLSSRRKRIKGSKTSTESDVSAAYI</sequence>
<feature type="region of interest" description="Disordered" evidence="1">
    <location>
        <begin position="964"/>
        <end position="990"/>
    </location>
</feature>
<feature type="region of interest" description="Disordered" evidence="1">
    <location>
        <begin position="1007"/>
        <end position="1026"/>
    </location>
</feature>
<evidence type="ECO:0000313" key="2">
    <source>
        <dbReference type="EMBL" id="PWI68262.1"/>
    </source>
</evidence>
<accession>A0A2U3E193</accession>
<feature type="region of interest" description="Disordered" evidence="1">
    <location>
        <begin position="537"/>
        <end position="556"/>
    </location>
</feature>
<feature type="compositionally biased region" description="Low complexity" evidence="1">
    <location>
        <begin position="449"/>
        <end position="463"/>
    </location>
</feature>
<dbReference type="EMBL" id="LCWV01000015">
    <property type="protein sequence ID" value="PWI68262.1"/>
    <property type="molecule type" value="Genomic_DNA"/>
</dbReference>
<organism evidence="2 3">
    <name type="scientific">Purpureocillium lilacinum</name>
    <name type="common">Paecilomyces lilacinus</name>
    <dbReference type="NCBI Taxonomy" id="33203"/>
    <lineage>
        <taxon>Eukaryota</taxon>
        <taxon>Fungi</taxon>
        <taxon>Dikarya</taxon>
        <taxon>Ascomycota</taxon>
        <taxon>Pezizomycotina</taxon>
        <taxon>Sordariomycetes</taxon>
        <taxon>Hypocreomycetidae</taxon>
        <taxon>Hypocreales</taxon>
        <taxon>Ophiocordycipitaceae</taxon>
        <taxon>Purpureocillium</taxon>
    </lineage>
</organism>
<feature type="region of interest" description="Disordered" evidence="1">
    <location>
        <begin position="800"/>
        <end position="894"/>
    </location>
</feature>
<name>A0A2U3E193_PURLI</name>
<feature type="region of interest" description="Disordered" evidence="1">
    <location>
        <begin position="436"/>
        <end position="467"/>
    </location>
</feature>
<feature type="compositionally biased region" description="Polar residues" evidence="1">
    <location>
        <begin position="89"/>
        <end position="111"/>
    </location>
</feature>
<feature type="compositionally biased region" description="Polar residues" evidence="1">
    <location>
        <begin position="885"/>
        <end position="894"/>
    </location>
</feature>
<feature type="region of interest" description="Disordered" evidence="1">
    <location>
        <begin position="89"/>
        <end position="121"/>
    </location>
</feature>
<comment type="caution">
    <text evidence="2">The sequence shown here is derived from an EMBL/GenBank/DDBJ whole genome shotgun (WGS) entry which is preliminary data.</text>
</comment>
<feature type="compositionally biased region" description="Basic and acidic residues" evidence="1">
    <location>
        <begin position="800"/>
        <end position="811"/>
    </location>
</feature>
<evidence type="ECO:0000313" key="3">
    <source>
        <dbReference type="Proteomes" id="UP000245956"/>
    </source>
</evidence>
<feature type="region of interest" description="Disordered" evidence="1">
    <location>
        <begin position="314"/>
        <end position="338"/>
    </location>
</feature>
<feature type="compositionally biased region" description="Polar residues" evidence="1">
    <location>
        <begin position="377"/>
        <end position="387"/>
    </location>
</feature>
<feature type="compositionally biased region" description="Basic and acidic residues" evidence="1">
    <location>
        <begin position="825"/>
        <end position="837"/>
    </location>
</feature>
<evidence type="ECO:0000256" key="1">
    <source>
        <dbReference type="SAM" id="MobiDB-lite"/>
    </source>
</evidence>
<feature type="region of interest" description="Disordered" evidence="1">
    <location>
        <begin position="368"/>
        <end position="387"/>
    </location>
</feature>
<gene>
    <name evidence="2" type="ORF">PCL_02031</name>
</gene>
<dbReference type="AlphaFoldDB" id="A0A2U3E193"/>